<keyword evidence="4 5" id="KW-0539">Nucleus</keyword>
<dbReference type="SUPFAM" id="SSF46934">
    <property type="entry name" value="UBA-like"/>
    <property type="match status" value="2"/>
</dbReference>
<dbReference type="InterPro" id="IPR036353">
    <property type="entry name" value="XPC-bd_sf"/>
</dbReference>
<comment type="similarity">
    <text evidence="5">Belongs to the RAD23 family.</text>
</comment>
<dbReference type="Gene3D" id="1.10.8.10">
    <property type="entry name" value="DNA helicase RuvA subunit, C-terminal domain"/>
    <property type="match status" value="2"/>
</dbReference>
<dbReference type="Gene3D" id="3.10.20.90">
    <property type="entry name" value="Phosphatidylinositol 3-kinase Catalytic Subunit, Chain A, domain 1"/>
    <property type="match status" value="1"/>
</dbReference>
<dbReference type="GO" id="GO:0031593">
    <property type="term" value="F:polyubiquitin modification-dependent protein binding"/>
    <property type="evidence" value="ECO:0007669"/>
    <property type="project" value="UniProtKB-UniRule"/>
</dbReference>
<dbReference type="Proteomes" id="UP001620645">
    <property type="component" value="Unassembled WGS sequence"/>
</dbReference>
<evidence type="ECO:0000256" key="3">
    <source>
        <dbReference type="ARBA" id="ARBA00023204"/>
    </source>
</evidence>
<comment type="caution">
    <text evidence="9">The sequence shown here is derived from an EMBL/GenBank/DDBJ whole genome shotgun (WGS) entry which is preliminary data.</text>
</comment>
<name>A0ABD2HSZ6_HETSC</name>
<feature type="domain" description="Ubiquitin-like" evidence="8">
    <location>
        <begin position="2"/>
        <end position="79"/>
    </location>
</feature>
<keyword evidence="1" id="KW-0677">Repeat</keyword>
<dbReference type="Gene3D" id="1.10.10.540">
    <property type="entry name" value="XPC-binding domain"/>
    <property type="match status" value="1"/>
</dbReference>
<gene>
    <name evidence="9" type="ORF">niasHS_017037</name>
</gene>
<keyword evidence="10" id="KW-1185">Reference proteome</keyword>
<dbReference type="InterPro" id="IPR004806">
    <property type="entry name" value="Rad23"/>
</dbReference>
<dbReference type="Pfam" id="PF00627">
    <property type="entry name" value="UBA"/>
    <property type="match status" value="2"/>
</dbReference>
<dbReference type="GO" id="GO:0006289">
    <property type="term" value="P:nucleotide-excision repair"/>
    <property type="evidence" value="ECO:0007669"/>
    <property type="project" value="UniProtKB-UniRule"/>
</dbReference>
<dbReference type="GO" id="GO:0043161">
    <property type="term" value="P:proteasome-mediated ubiquitin-dependent protein catabolic process"/>
    <property type="evidence" value="ECO:0007669"/>
    <property type="project" value="UniProtKB-UniRule"/>
</dbReference>
<dbReference type="SMART" id="SM00213">
    <property type="entry name" value="UBQ"/>
    <property type="match status" value="1"/>
</dbReference>
<dbReference type="SMART" id="SM00165">
    <property type="entry name" value="UBA"/>
    <property type="match status" value="2"/>
</dbReference>
<dbReference type="CDD" id="cd14280">
    <property type="entry name" value="UBA1_Rad23_like"/>
    <property type="match status" value="1"/>
</dbReference>
<evidence type="ECO:0000313" key="10">
    <source>
        <dbReference type="Proteomes" id="UP001620645"/>
    </source>
</evidence>
<dbReference type="Pfam" id="PF09280">
    <property type="entry name" value="XPC-binding"/>
    <property type="match status" value="1"/>
</dbReference>
<feature type="compositionally biased region" description="Polar residues" evidence="6">
    <location>
        <begin position="117"/>
        <end position="130"/>
    </location>
</feature>
<dbReference type="EMBL" id="JBICCN010000402">
    <property type="protein sequence ID" value="KAL3070912.1"/>
    <property type="molecule type" value="Genomic_DNA"/>
</dbReference>
<dbReference type="GO" id="GO:0005737">
    <property type="term" value="C:cytoplasm"/>
    <property type="evidence" value="ECO:0007669"/>
    <property type="project" value="UniProtKB-SubCell"/>
</dbReference>
<dbReference type="PRINTS" id="PR01839">
    <property type="entry name" value="RAD23PROTEIN"/>
</dbReference>
<evidence type="ECO:0000256" key="4">
    <source>
        <dbReference type="ARBA" id="ARBA00023242"/>
    </source>
</evidence>
<dbReference type="CDD" id="cd01805">
    <property type="entry name" value="Ubl_Rad23"/>
    <property type="match status" value="1"/>
</dbReference>
<dbReference type="InterPro" id="IPR029071">
    <property type="entry name" value="Ubiquitin-like_domsf"/>
</dbReference>
<dbReference type="SUPFAM" id="SSF101238">
    <property type="entry name" value="XPC-binding domain"/>
    <property type="match status" value="1"/>
</dbReference>
<evidence type="ECO:0000313" key="9">
    <source>
        <dbReference type="EMBL" id="KAL3070912.1"/>
    </source>
</evidence>
<feature type="domain" description="UBA" evidence="7">
    <location>
        <begin position="136"/>
        <end position="176"/>
    </location>
</feature>
<dbReference type="NCBIfam" id="TIGR00601">
    <property type="entry name" value="rad23"/>
    <property type="match status" value="1"/>
</dbReference>
<protein>
    <recommendedName>
        <fullName evidence="5">UV excision repair protein RAD23</fullName>
    </recommendedName>
</protein>
<dbReference type="PROSITE" id="PS50030">
    <property type="entry name" value="UBA"/>
    <property type="match status" value="2"/>
</dbReference>
<dbReference type="Pfam" id="PF00240">
    <property type="entry name" value="ubiquitin"/>
    <property type="match status" value="1"/>
</dbReference>
<dbReference type="InterPro" id="IPR009060">
    <property type="entry name" value="UBA-like_sf"/>
</dbReference>
<accession>A0ABD2HSZ6</accession>
<sequence length="357" mass="38175">MPELFFKTITQQSFTIEVEETATIGEVKRKIQEAKGAEYPAENQKLIFNGRVLEDAMLVSELNFAAPKFIVIMVMRKPAQASSTVRPATSSTSPQKNTSTADGQAPKAEKSAENKATGATSNTSVAQSGAATGVPAEHAQTVANIEAMGYPRQEVVRALQAAFFDADRAVEYLCNGIPEGLSLQEPNSDGDNDAVNEEGELMEALEDPQGLSFLAQSPQFQQLREIVRTDPSMLPQIIQQIAAANPQLMEAIRNNQGAFLQMLNEGQPLGGGAEAGAGGEAAAGVQQESAQRRVSIPVNAQDRLAITRLVSMGFPEALVVEAYFACDKNEDLAVNYILARMDESQNERAGAGQQGGQ</sequence>
<evidence type="ECO:0000256" key="5">
    <source>
        <dbReference type="RuleBase" id="RU367049"/>
    </source>
</evidence>
<evidence type="ECO:0000256" key="6">
    <source>
        <dbReference type="SAM" id="MobiDB-lite"/>
    </source>
</evidence>
<evidence type="ECO:0000259" key="7">
    <source>
        <dbReference type="PROSITE" id="PS50030"/>
    </source>
</evidence>
<dbReference type="InterPro" id="IPR015360">
    <property type="entry name" value="XPC-bd"/>
</dbReference>
<dbReference type="InterPro" id="IPR006636">
    <property type="entry name" value="STI1_HS-bd"/>
</dbReference>
<dbReference type="GO" id="GO:0005634">
    <property type="term" value="C:nucleus"/>
    <property type="evidence" value="ECO:0007669"/>
    <property type="project" value="UniProtKB-SubCell"/>
</dbReference>
<evidence type="ECO:0000256" key="1">
    <source>
        <dbReference type="ARBA" id="ARBA00022737"/>
    </source>
</evidence>
<dbReference type="FunFam" id="3.10.20.90:FF:000254">
    <property type="entry name" value="UV excision repair protein Rad23"/>
    <property type="match status" value="1"/>
</dbReference>
<dbReference type="SUPFAM" id="SSF54236">
    <property type="entry name" value="Ubiquitin-like"/>
    <property type="match status" value="1"/>
</dbReference>
<dbReference type="PROSITE" id="PS50053">
    <property type="entry name" value="UBIQUITIN_2"/>
    <property type="match status" value="1"/>
</dbReference>
<keyword evidence="5" id="KW-0963">Cytoplasm</keyword>
<dbReference type="GO" id="GO:0043130">
    <property type="term" value="F:ubiquitin binding"/>
    <property type="evidence" value="ECO:0007669"/>
    <property type="project" value="UniProtKB-UniRule"/>
</dbReference>
<feature type="domain" description="UBA" evidence="7">
    <location>
        <begin position="299"/>
        <end position="340"/>
    </location>
</feature>
<dbReference type="FunFam" id="1.10.8.10:FF:000002">
    <property type="entry name" value="UV excision repair protein RAD23 homolog"/>
    <property type="match status" value="1"/>
</dbReference>
<evidence type="ECO:0000259" key="8">
    <source>
        <dbReference type="PROSITE" id="PS50053"/>
    </source>
</evidence>
<keyword evidence="3 5" id="KW-0234">DNA repair</keyword>
<dbReference type="FunFam" id="1.10.8.10:FF:000003">
    <property type="entry name" value="UV excision repair protein RAD23 homolog"/>
    <property type="match status" value="1"/>
</dbReference>
<dbReference type="SMART" id="SM00727">
    <property type="entry name" value="STI1"/>
    <property type="match status" value="1"/>
</dbReference>
<dbReference type="InterPro" id="IPR015940">
    <property type="entry name" value="UBA"/>
</dbReference>
<dbReference type="PANTHER" id="PTHR10621:SF0">
    <property type="entry name" value="UV EXCISION REPAIR PROTEIN RAD23"/>
    <property type="match status" value="1"/>
</dbReference>
<organism evidence="9 10">
    <name type="scientific">Heterodera schachtii</name>
    <name type="common">Sugarbeet cyst nematode worm</name>
    <name type="synonym">Tylenchus schachtii</name>
    <dbReference type="NCBI Taxonomy" id="97005"/>
    <lineage>
        <taxon>Eukaryota</taxon>
        <taxon>Metazoa</taxon>
        <taxon>Ecdysozoa</taxon>
        <taxon>Nematoda</taxon>
        <taxon>Chromadorea</taxon>
        <taxon>Rhabditida</taxon>
        <taxon>Tylenchina</taxon>
        <taxon>Tylenchomorpha</taxon>
        <taxon>Tylenchoidea</taxon>
        <taxon>Heteroderidae</taxon>
        <taxon>Heteroderinae</taxon>
        <taxon>Heterodera</taxon>
    </lineage>
</organism>
<keyword evidence="2 5" id="KW-0227">DNA damage</keyword>
<reference evidence="9 10" key="1">
    <citation type="submission" date="2024-10" db="EMBL/GenBank/DDBJ databases">
        <authorList>
            <person name="Kim D."/>
        </authorList>
    </citation>
    <scope>NUCLEOTIDE SEQUENCE [LARGE SCALE GENOMIC DNA]</scope>
    <source>
        <strain evidence="9">Taebaek</strain>
    </source>
</reference>
<evidence type="ECO:0000256" key="2">
    <source>
        <dbReference type="ARBA" id="ARBA00022763"/>
    </source>
</evidence>
<comment type="subcellular location">
    <subcellularLocation>
        <location evidence="5">Nucleus</location>
    </subcellularLocation>
    <subcellularLocation>
        <location evidence="5">Cytoplasm</location>
    </subcellularLocation>
</comment>
<dbReference type="AlphaFoldDB" id="A0ABD2HSZ6"/>
<feature type="region of interest" description="Disordered" evidence="6">
    <location>
        <begin position="81"/>
        <end position="132"/>
    </location>
</feature>
<feature type="compositionally biased region" description="Polar residues" evidence="6">
    <location>
        <begin position="81"/>
        <end position="102"/>
    </location>
</feature>
<dbReference type="InterPro" id="IPR000626">
    <property type="entry name" value="Ubiquitin-like_dom"/>
</dbReference>
<proteinExistence type="inferred from homology"/>
<dbReference type="GO" id="GO:0003684">
    <property type="term" value="F:damaged DNA binding"/>
    <property type="evidence" value="ECO:0007669"/>
    <property type="project" value="UniProtKB-UniRule"/>
</dbReference>
<comment type="function">
    <text evidence="5">Multiubiquitin chain receptor involved in modulation of proteasomal degradation. Involved in nucleotide excision repair.</text>
</comment>
<dbReference type="PANTHER" id="PTHR10621">
    <property type="entry name" value="UV EXCISION REPAIR PROTEIN RAD23"/>
    <property type="match status" value="1"/>
</dbReference>